<dbReference type="EMBL" id="JWZT01000436">
    <property type="protein sequence ID" value="KII74370.1"/>
    <property type="molecule type" value="Genomic_DNA"/>
</dbReference>
<evidence type="ECO:0000313" key="1">
    <source>
        <dbReference type="EMBL" id="KII74370.1"/>
    </source>
</evidence>
<reference evidence="1 2" key="1">
    <citation type="journal article" date="2014" name="Genome Biol. Evol.">
        <title>The genome of the myxosporean Thelohanellus kitauei shows adaptations to nutrient acquisition within its fish host.</title>
        <authorList>
            <person name="Yang Y."/>
            <person name="Xiong J."/>
            <person name="Zhou Z."/>
            <person name="Huo F."/>
            <person name="Miao W."/>
            <person name="Ran C."/>
            <person name="Liu Y."/>
            <person name="Zhang J."/>
            <person name="Feng J."/>
            <person name="Wang M."/>
            <person name="Wang M."/>
            <person name="Wang L."/>
            <person name="Yao B."/>
        </authorList>
    </citation>
    <scope>NUCLEOTIDE SEQUENCE [LARGE SCALE GENOMIC DNA]</scope>
    <source>
        <strain evidence="1">Wuqing</strain>
    </source>
</reference>
<protein>
    <submittedName>
        <fullName evidence="1">Uncharacterized protein</fullName>
    </submittedName>
</protein>
<proteinExistence type="predicted"/>
<comment type="caution">
    <text evidence="1">The sequence shown here is derived from an EMBL/GenBank/DDBJ whole genome shotgun (WGS) entry which is preliminary data.</text>
</comment>
<name>A0A0C2NDJ0_THEKT</name>
<accession>A0A0C2NDJ0</accession>
<organism evidence="1 2">
    <name type="scientific">Thelohanellus kitauei</name>
    <name type="common">Myxosporean</name>
    <dbReference type="NCBI Taxonomy" id="669202"/>
    <lineage>
        <taxon>Eukaryota</taxon>
        <taxon>Metazoa</taxon>
        <taxon>Cnidaria</taxon>
        <taxon>Myxozoa</taxon>
        <taxon>Myxosporea</taxon>
        <taxon>Bivalvulida</taxon>
        <taxon>Platysporina</taxon>
        <taxon>Myxobolidae</taxon>
        <taxon>Thelohanellus</taxon>
    </lineage>
</organism>
<sequence length="100" mass="12218">MTRDLENFNKMKMLQHNINTKELKNIGNSLEVDYRRYQNECQLSTRVSHERERIYSFVLPRLCQLSKERVERLDQNHLRPWAIGIYECHDRTYPKTEMNC</sequence>
<dbReference type="Proteomes" id="UP000031668">
    <property type="component" value="Unassembled WGS sequence"/>
</dbReference>
<evidence type="ECO:0000313" key="2">
    <source>
        <dbReference type="Proteomes" id="UP000031668"/>
    </source>
</evidence>
<dbReference type="AlphaFoldDB" id="A0A0C2NDJ0"/>
<keyword evidence="2" id="KW-1185">Reference proteome</keyword>
<gene>
    <name evidence="1" type="ORF">RF11_04637</name>
</gene>